<dbReference type="PANTHER" id="PTHR43638">
    <property type="entry name" value="OXIDOREDUCTASE, ALDO/KETO REDUCTASE FAMILY PROTEIN"/>
    <property type="match status" value="1"/>
</dbReference>
<dbReference type="PANTHER" id="PTHR43638:SF3">
    <property type="entry name" value="ALDEHYDE REDUCTASE"/>
    <property type="match status" value="1"/>
</dbReference>
<protein>
    <submittedName>
        <fullName evidence="2">Aldo/keto reductase</fullName>
    </submittedName>
</protein>
<keyword evidence="3" id="KW-1185">Reference proteome</keyword>
<dbReference type="PRINTS" id="PR00069">
    <property type="entry name" value="ALDKETRDTASE"/>
</dbReference>
<gene>
    <name evidence="2" type="ORF">ACFQ4B_10400</name>
</gene>
<dbReference type="InterPro" id="IPR018170">
    <property type="entry name" value="Aldo/ket_reductase_CS"/>
</dbReference>
<organism evidence="2 3">
    <name type="scientific">Paenibacillus vulneris</name>
    <dbReference type="NCBI Taxonomy" id="1133364"/>
    <lineage>
        <taxon>Bacteria</taxon>
        <taxon>Bacillati</taxon>
        <taxon>Bacillota</taxon>
        <taxon>Bacilli</taxon>
        <taxon>Bacillales</taxon>
        <taxon>Paenibacillaceae</taxon>
        <taxon>Paenibacillus</taxon>
    </lineage>
</organism>
<evidence type="ECO:0000313" key="2">
    <source>
        <dbReference type="EMBL" id="MFD1220532.1"/>
    </source>
</evidence>
<dbReference type="CDD" id="cd19072">
    <property type="entry name" value="AKR_AKR3F1-like"/>
    <property type="match status" value="1"/>
</dbReference>
<dbReference type="Gene3D" id="3.20.20.100">
    <property type="entry name" value="NADP-dependent oxidoreductase domain"/>
    <property type="match status" value="1"/>
</dbReference>
<name>A0ABW3UJT2_9BACL</name>
<dbReference type="PROSITE" id="PS00062">
    <property type="entry name" value="ALDOKETO_REDUCTASE_2"/>
    <property type="match status" value="1"/>
</dbReference>
<accession>A0ABW3UJT2</accession>
<dbReference type="RefSeq" id="WP_345587163.1">
    <property type="nucleotide sequence ID" value="NZ_BAABJG010000006.1"/>
</dbReference>
<dbReference type="PIRSF" id="PIRSF000097">
    <property type="entry name" value="AKR"/>
    <property type="match status" value="1"/>
</dbReference>
<dbReference type="InterPro" id="IPR036812">
    <property type="entry name" value="NAD(P)_OxRdtase_dom_sf"/>
</dbReference>
<sequence>MLYRRLGVTGVQFPVIGQGTWKLGEDPSNAGREIEALRFGLENGMTLIDTAEEYAKGGSERIVGEAVADVRKEVFLVTKVSAKHCSYEGVLQAAEASLERLRTGYIDLYLQHWPSPQFEVAETMSAMAELVDRGWVRYVGVSNFSPELMMEAQRALGKHPLVCNQVGYHLNDRSVEKDILPYCRSNGITVMGYSPFGYAPEVFGKKGFPAPGTKERAILEQIGARHGKSAHQVALNWILRQEGMVTIPKAAGIEHIRDNRNAIGWELDVTELELIESAFPVTAGD</sequence>
<dbReference type="Pfam" id="PF00248">
    <property type="entry name" value="Aldo_ket_red"/>
    <property type="match status" value="1"/>
</dbReference>
<dbReference type="InterPro" id="IPR020471">
    <property type="entry name" value="AKR"/>
</dbReference>
<evidence type="ECO:0000313" key="3">
    <source>
        <dbReference type="Proteomes" id="UP001597180"/>
    </source>
</evidence>
<reference evidence="3" key="1">
    <citation type="journal article" date="2019" name="Int. J. Syst. Evol. Microbiol.">
        <title>The Global Catalogue of Microorganisms (GCM) 10K type strain sequencing project: providing services to taxonomists for standard genome sequencing and annotation.</title>
        <authorList>
            <consortium name="The Broad Institute Genomics Platform"/>
            <consortium name="The Broad Institute Genome Sequencing Center for Infectious Disease"/>
            <person name="Wu L."/>
            <person name="Ma J."/>
        </authorList>
    </citation>
    <scope>NUCLEOTIDE SEQUENCE [LARGE SCALE GENOMIC DNA]</scope>
    <source>
        <strain evidence="3">CCUG 53270</strain>
    </source>
</reference>
<comment type="caution">
    <text evidence="2">The sequence shown here is derived from an EMBL/GenBank/DDBJ whole genome shotgun (WGS) entry which is preliminary data.</text>
</comment>
<dbReference type="EMBL" id="JBHTLU010000013">
    <property type="protein sequence ID" value="MFD1220532.1"/>
    <property type="molecule type" value="Genomic_DNA"/>
</dbReference>
<dbReference type="SUPFAM" id="SSF51430">
    <property type="entry name" value="NAD(P)-linked oxidoreductase"/>
    <property type="match status" value="1"/>
</dbReference>
<feature type="domain" description="NADP-dependent oxidoreductase" evidence="1">
    <location>
        <begin position="16"/>
        <end position="277"/>
    </location>
</feature>
<dbReference type="Proteomes" id="UP001597180">
    <property type="component" value="Unassembled WGS sequence"/>
</dbReference>
<dbReference type="InterPro" id="IPR023210">
    <property type="entry name" value="NADP_OxRdtase_dom"/>
</dbReference>
<evidence type="ECO:0000259" key="1">
    <source>
        <dbReference type="Pfam" id="PF00248"/>
    </source>
</evidence>
<proteinExistence type="predicted"/>